<evidence type="ECO:0000313" key="1">
    <source>
        <dbReference type="EMBL" id="TMM30462.1"/>
    </source>
</evidence>
<dbReference type="RefSeq" id="WP_138535413.1">
    <property type="nucleotide sequence ID" value="NZ_VANR01000003.1"/>
</dbReference>
<sequence length="229" mass="25940">MKKIISLLVLLTIFSCEENNSVIENPDNLLIGNWSNAVYDGEKTTFSRVNDLPNENYGVTFKTDETYIERTSGWCGTPPLTFFNIDGNYQLKDSLITVTKNSYPNIFAWRIISLSESTLVVKRELTDQEIEHRKLMDTFNEISTLAYSLPCNDAANWTFVGYGTKACGGFQGYIAYSKNIDTVSFLNKVENYNKAENEYNIKFNIISDCSLAPKPTAVICKNGYPTLKY</sequence>
<dbReference type="EMBL" id="VANR01000003">
    <property type="protein sequence ID" value="TMM30462.1"/>
    <property type="molecule type" value="Genomic_DNA"/>
</dbReference>
<protein>
    <recommendedName>
        <fullName evidence="3">Lipocalin-like domain-containing protein</fullName>
    </recommendedName>
</protein>
<dbReference type="OrthoDB" id="5526158at2"/>
<comment type="caution">
    <text evidence="1">The sequence shown here is derived from an EMBL/GenBank/DDBJ whole genome shotgun (WGS) entry which is preliminary data.</text>
</comment>
<reference evidence="1 2" key="1">
    <citation type="submission" date="2019-05" db="EMBL/GenBank/DDBJ databases">
        <title>Polaribacter aestuariivivens sp. nov., isolated from a tidal flat.</title>
        <authorList>
            <person name="Yoon J.-H."/>
        </authorList>
    </citation>
    <scope>NUCLEOTIDE SEQUENCE [LARGE SCALE GENOMIC DNA]</scope>
    <source>
        <strain evidence="1 2">DBTF-3</strain>
    </source>
</reference>
<evidence type="ECO:0000313" key="2">
    <source>
        <dbReference type="Proteomes" id="UP000307140"/>
    </source>
</evidence>
<accession>A0A5S3N6F4</accession>
<gene>
    <name evidence="1" type="ORF">FDT66_06775</name>
</gene>
<organism evidence="1 2">
    <name type="scientific">Polaribacter aestuariivivens</name>
    <dbReference type="NCBI Taxonomy" id="2304626"/>
    <lineage>
        <taxon>Bacteria</taxon>
        <taxon>Pseudomonadati</taxon>
        <taxon>Bacteroidota</taxon>
        <taxon>Flavobacteriia</taxon>
        <taxon>Flavobacteriales</taxon>
        <taxon>Flavobacteriaceae</taxon>
    </lineage>
</organism>
<dbReference type="PROSITE" id="PS51257">
    <property type="entry name" value="PROKAR_LIPOPROTEIN"/>
    <property type="match status" value="1"/>
</dbReference>
<name>A0A5S3N6F4_9FLAO</name>
<proteinExistence type="predicted"/>
<evidence type="ECO:0008006" key="3">
    <source>
        <dbReference type="Google" id="ProtNLM"/>
    </source>
</evidence>
<dbReference type="Proteomes" id="UP000307140">
    <property type="component" value="Unassembled WGS sequence"/>
</dbReference>
<keyword evidence="2" id="KW-1185">Reference proteome</keyword>
<dbReference type="AlphaFoldDB" id="A0A5S3N6F4"/>